<reference evidence="2 3" key="1">
    <citation type="submission" date="2014-10" db="EMBL/GenBank/DDBJ databases">
        <title>Draft genome of the hookworm Ancylostoma caninum.</title>
        <authorList>
            <person name="Mitreva M."/>
        </authorList>
    </citation>
    <scope>NUCLEOTIDE SEQUENCE [LARGE SCALE GENOMIC DNA]</scope>
    <source>
        <strain evidence="2 3">Baltimore</strain>
    </source>
</reference>
<evidence type="ECO:0000256" key="1">
    <source>
        <dbReference type="SAM" id="SignalP"/>
    </source>
</evidence>
<evidence type="ECO:0000313" key="2">
    <source>
        <dbReference type="EMBL" id="RCN48633.1"/>
    </source>
</evidence>
<protein>
    <submittedName>
        <fullName evidence="2">Uncharacterized protein</fullName>
    </submittedName>
</protein>
<dbReference type="InterPro" id="IPR008993">
    <property type="entry name" value="TIMP-like_OB-fold"/>
</dbReference>
<dbReference type="EMBL" id="JOJR01000044">
    <property type="protein sequence ID" value="RCN48633.1"/>
    <property type="molecule type" value="Genomic_DNA"/>
</dbReference>
<keyword evidence="1" id="KW-0732">Signal</keyword>
<gene>
    <name evidence="2" type="ORF">ANCCAN_05272</name>
</gene>
<feature type="chain" id="PRO_5016729315" evidence="1">
    <location>
        <begin position="18"/>
        <end position="127"/>
    </location>
</feature>
<organism evidence="2 3">
    <name type="scientific">Ancylostoma caninum</name>
    <name type="common">Dog hookworm</name>
    <dbReference type="NCBI Taxonomy" id="29170"/>
    <lineage>
        <taxon>Eukaryota</taxon>
        <taxon>Metazoa</taxon>
        <taxon>Ecdysozoa</taxon>
        <taxon>Nematoda</taxon>
        <taxon>Chromadorea</taxon>
        <taxon>Rhabditida</taxon>
        <taxon>Rhabditina</taxon>
        <taxon>Rhabditomorpha</taxon>
        <taxon>Strongyloidea</taxon>
        <taxon>Ancylostomatidae</taxon>
        <taxon>Ancylostomatinae</taxon>
        <taxon>Ancylostoma</taxon>
    </lineage>
</organism>
<accession>A0A368GW89</accession>
<dbReference type="Pfam" id="PF21556">
    <property type="entry name" value="AceES-2"/>
    <property type="match status" value="1"/>
</dbReference>
<comment type="caution">
    <text evidence="2">The sequence shown here is derived from an EMBL/GenBank/DDBJ whole genome shotgun (WGS) entry which is preliminary data.</text>
</comment>
<name>A0A368GW89_ANCCA</name>
<keyword evidence="3" id="KW-1185">Reference proteome</keyword>
<dbReference type="Proteomes" id="UP000252519">
    <property type="component" value="Unassembled WGS sequence"/>
</dbReference>
<feature type="signal peptide" evidence="1">
    <location>
        <begin position="1"/>
        <end position="17"/>
    </location>
</feature>
<proteinExistence type="predicted"/>
<dbReference type="Gene3D" id="2.40.50.780">
    <property type="match status" value="1"/>
</dbReference>
<dbReference type="AlphaFoldDB" id="A0A368GW89"/>
<dbReference type="InterPro" id="IPR049084">
    <property type="entry name" value="AceES-2"/>
</dbReference>
<sequence length="127" mass="14772">MKTLITILACCVAVAVAAIPHCPNKEKLTEKDTNFVRSQLVSRVTVVEKIPRGVGYTEYKIKYDHDYEKWAQVYNHYHRPSIPMHESCGTQLEVGKRYLVGYNGQFYFVRDLDTITENEKKLLEFKI</sequence>
<dbReference type="SUPFAM" id="SSF50242">
    <property type="entry name" value="TIMP-like"/>
    <property type="match status" value="1"/>
</dbReference>
<evidence type="ECO:0000313" key="3">
    <source>
        <dbReference type="Proteomes" id="UP000252519"/>
    </source>
</evidence>